<protein>
    <recommendedName>
        <fullName evidence="1">Zinc finger CHCC-type domain-containing protein</fullName>
    </recommendedName>
</protein>
<dbReference type="Pfam" id="PF10276">
    <property type="entry name" value="zf-CHCC"/>
    <property type="match status" value="1"/>
</dbReference>
<proteinExistence type="predicted"/>
<dbReference type="GO" id="GO:0006120">
    <property type="term" value="P:mitochondrial electron transport, NADH to ubiquinone"/>
    <property type="evidence" value="ECO:0007669"/>
    <property type="project" value="TreeGrafter"/>
</dbReference>
<comment type="caution">
    <text evidence="2">The sequence shown here is derived from an EMBL/GenBank/DDBJ whole genome shotgun (WGS) entry which is preliminary data.</text>
</comment>
<organism evidence="2 3">
    <name type="scientific">Calicophoron daubneyi</name>
    <name type="common">Rumen fluke</name>
    <name type="synonym">Paramphistomum daubneyi</name>
    <dbReference type="NCBI Taxonomy" id="300641"/>
    <lineage>
        <taxon>Eukaryota</taxon>
        <taxon>Metazoa</taxon>
        <taxon>Spiralia</taxon>
        <taxon>Lophotrochozoa</taxon>
        <taxon>Platyhelminthes</taxon>
        <taxon>Trematoda</taxon>
        <taxon>Digenea</taxon>
        <taxon>Plagiorchiida</taxon>
        <taxon>Pronocephalata</taxon>
        <taxon>Paramphistomoidea</taxon>
        <taxon>Paramphistomidae</taxon>
        <taxon>Calicophoron</taxon>
    </lineage>
</organism>
<sequence length="124" mass="13827">MSLAPAFNAGTRVTLRRIQTLPSFWVRYSSTIQSATEETHTGQKFSPNDYEVARFTLSKKLINPNWGEKLIAEVPPIPCKEHIVSCDGGGGALGHPKVFINLDKPGNHTCGYCGIRFYLEKEHH</sequence>
<name>A0AAV2TVX0_CALDB</name>
<reference evidence="2" key="1">
    <citation type="submission" date="2024-06" db="EMBL/GenBank/DDBJ databases">
        <authorList>
            <person name="Liu X."/>
            <person name="Lenzi L."/>
            <person name="Haldenby T S."/>
            <person name="Uol C."/>
        </authorList>
    </citation>
    <scope>NUCLEOTIDE SEQUENCE</scope>
</reference>
<accession>A0AAV2TVX0</accession>
<dbReference type="Proteomes" id="UP001497525">
    <property type="component" value="Unassembled WGS sequence"/>
</dbReference>
<dbReference type="FunFam" id="2.60.260.40:FF:000003">
    <property type="entry name" value="NADH dehydrogenase [ubiquinone] iron-sulfur protein 6, mitochondrial"/>
    <property type="match status" value="1"/>
</dbReference>
<dbReference type="AlphaFoldDB" id="A0AAV2TVX0"/>
<dbReference type="EMBL" id="CAXLJL010000711">
    <property type="protein sequence ID" value="CAL5140331.1"/>
    <property type="molecule type" value="Genomic_DNA"/>
</dbReference>
<evidence type="ECO:0000259" key="1">
    <source>
        <dbReference type="Pfam" id="PF10276"/>
    </source>
</evidence>
<dbReference type="Gene3D" id="2.60.260.40">
    <property type="entry name" value="q5lls5 like domains"/>
    <property type="match status" value="1"/>
</dbReference>
<dbReference type="GO" id="GO:0005739">
    <property type="term" value="C:mitochondrion"/>
    <property type="evidence" value="ECO:0007669"/>
    <property type="project" value="GOC"/>
</dbReference>
<evidence type="ECO:0000313" key="3">
    <source>
        <dbReference type="Proteomes" id="UP001497525"/>
    </source>
</evidence>
<evidence type="ECO:0000313" key="2">
    <source>
        <dbReference type="EMBL" id="CAL5140331.1"/>
    </source>
</evidence>
<dbReference type="PANTHER" id="PTHR13156:SF0">
    <property type="entry name" value="NADH DEHYDROGENASE [UBIQUINONE] IRON-SULFUR PROTEIN 6, MITOCHONDRIAL"/>
    <property type="match status" value="1"/>
</dbReference>
<gene>
    <name evidence="2" type="ORF">CDAUBV1_LOCUS15661</name>
</gene>
<dbReference type="InterPro" id="IPR019401">
    <property type="entry name" value="Znf_CHCC"/>
</dbReference>
<feature type="domain" description="Zinc finger CHCC-type" evidence="1">
    <location>
        <begin position="82"/>
        <end position="117"/>
    </location>
</feature>
<dbReference type="PANTHER" id="PTHR13156">
    <property type="entry name" value="NADH-UBIQUINONE OXIDOREDUCTASE 13 KD-A SUBUNIT"/>
    <property type="match status" value="1"/>
</dbReference>